<dbReference type="KEGG" id="arev:RVR_4971"/>
<dbReference type="EMBL" id="AP018365">
    <property type="protein sequence ID" value="BBA98686.1"/>
    <property type="molecule type" value="Genomic_DNA"/>
</dbReference>
<evidence type="ECO:0000313" key="2">
    <source>
        <dbReference type="Proteomes" id="UP000595703"/>
    </source>
</evidence>
<organism evidence="1 2">
    <name type="scientific">Actinacidiphila reveromycinica</name>
    <dbReference type="NCBI Taxonomy" id="659352"/>
    <lineage>
        <taxon>Bacteria</taxon>
        <taxon>Bacillati</taxon>
        <taxon>Actinomycetota</taxon>
        <taxon>Actinomycetes</taxon>
        <taxon>Kitasatosporales</taxon>
        <taxon>Streptomycetaceae</taxon>
        <taxon>Actinacidiphila</taxon>
    </lineage>
</organism>
<sequence>MGGMTNPNLASGSIWRLHHGDQEIARLTVTGTDMPWVHGEVERLPGFEEFRSLFSEQDRAAGEEDWERADACYTQIRGALTLTFPDGGRVAEFLLHIHDDGTAGWRWHDEPFDAANP</sequence>
<evidence type="ECO:0000313" key="1">
    <source>
        <dbReference type="EMBL" id="BBA98686.1"/>
    </source>
</evidence>
<gene>
    <name evidence="1" type="ORF">RVR_4971</name>
</gene>
<proteinExistence type="predicted"/>
<reference evidence="1 2" key="3">
    <citation type="journal article" date="2011" name="Nat. Chem. Biol.">
        <title>Reveromycin A biosynthesis uses RevG and RevJ for stereospecific spiroacetal formation.</title>
        <authorList>
            <person name="Takahashi S."/>
            <person name="Toyoda A."/>
            <person name="Sekiyama Y."/>
            <person name="Takagi H."/>
            <person name="Nogawa T."/>
            <person name="Uramoto M."/>
            <person name="Suzuki R."/>
            <person name="Koshino H."/>
            <person name="Kumano T."/>
            <person name="Panthee S."/>
            <person name="Dairi T."/>
            <person name="Ishikawa J."/>
            <person name="Ikeda H."/>
            <person name="Sakaki Y."/>
            <person name="Osada H."/>
        </authorList>
    </citation>
    <scope>NUCLEOTIDE SEQUENCE [LARGE SCALE GENOMIC DNA]</scope>
    <source>
        <strain evidence="1 2">SN-593</strain>
    </source>
</reference>
<protein>
    <submittedName>
        <fullName evidence="1">Uncharacterized protein</fullName>
    </submittedName>
</protein>
<name>A0A7U3UU56_9ACTN</name>
<keyword evidence="2" id="KW-1185">Reference proteome</keyword>
<reference evidence="1 2" key="2">
    <citation type="journal article" date="2011" name="J. Antibiot.">
        <title>Furaquinocins I and J: novel polyketide isoprenoid hybrid compounds from Streptomyces reveromyceticus SN-593.</title>
        <authorList>
            <person name="Panthee S."/>
            <person name="Takahashi S."/>
            <person name="Takagi H."/>
            <person name="Nogawa T."/>
            <person name="Oowada E."/>
            <person name="Uramoto M."/>
            <person name="Osada H."/>
        </authorList>
    </citation>
    <scope>NUCLEOTIDE SEQUENCE [LARGE SCALE GENOMIC DNA]</scope>
    <source>
        <strain evidence="1 2">SN-593</strain>
    </source>
</reference>
<reference evidence="1 2" key="4">
    <citation type="journal article" date="2020" name="Sci. Rep.">
        <title>beta-carboline chemical signals induce reveromycin production through a LuxR family regulator in Streptomyces sp. SN-593.</title>
        <authorList>
            <person name="Panthee S."/>
            <person name="Kito N."/>
            <person name="Hayashi T."/>
            <person name="Shimizu T."/>
            <person name="Ishikawa J."/>
            <person name="Hamamoto H."/>
            <person name="Osada H."/>
            <person name="Takahashi S."/>
        </authorList>
    </citation>
    <scope>NUCLEOTIDE SEQUENCE [LARGE SCALE GENOMIC DNA]</scope>
    <source>
        <strain evidence="1 2">SN-593</strain>
    </source>
</reference>
<dbReference type="Proteomes" id="UP000595703">
    <property type="component" value="Chromosome"/>
</dbReference>
<dbReference type="AlphaFoldDB" id="A0A7U3UU56"/>
<accession>A0A7U3UU56</accession>
<reference evidence="1 2" key="1">
    <citation type="journal article" date="2010" name="J. Bacteriol.">
        <title>Biochemical characterization of a novel indole prenyltransferase from Streptomyces sp. SN-593.</title>
        <authorList>
            <person name="Takahashi S."/>
            <person name="Takagi H."/>
            <person name="Toyoda A."/>
            <person name="Uramoto M."/>
            <person name="Nogawa T."/>
            <person name="Ueki M."/>
            <person name="Sakaki Y."/>
            <person name="Osada H."/>
        </authorList>
    </citation>
    <scope>NUCLEOTIDE SEQUENCE [LARGE SCALE GENOMIC DNA]</scope>
    <source>
        <strain evidence="1 2">SN-593</strain>
    </source>
</reference>